<evidence type="ECO:0000313" key="7">
    <source>
        <dbReference type="EMBL" id="NYV28077.1"/>
    </source>
</evidence>
<accession>A0A7Z0PF63</accession>
<feature type="transmembrane region" description="Helical" evidence="6">
    <location>
        <begin position="66"/>
        <end position="87"/>
    </location>
</feature>
<dbReference type="PANTHER" id="PTHR32196:SF69">
    <property type="entry name" value="BRANCHED-CHAIN AMINO ACID TRANSPORT SYSTEM, PERMEASE PROTEIN"/>
    <property type="match status" value="1"/>
</dbReference>
<dbReference type="EMBL" id="JABMKT010000020">
    <property type="protein sequence ID" value="NYV28077.1"/>
    <property type="molecule type" value="Genomic_DNA"/>
</dbReference>
<evidence type="ECO:0000256" key="3">
    <source>
        <dbReference type="ARBA" id="ARBA00022692"/>
    </source>
</evidence>
<dbReference type="Pfam" id="PF02653">
    <property type="entry name" value="BPD_transp_2"/>
    <property type="match status" value="1"/>
</dbReference>
<protein>
    <submittedName>
        <fullName evidence="7">ABC transporter permease</fullName>
    </submittedName>
</protein>
<evidence type="ECO:0000256" key="4">
    <source>
        <dbReference type="ARBA" id="ARBA00022989"/>
    </source>
</evidence>
<dbReference type="RefSeq" id="WP_180136171.1">
    <property type="nucleotide sequence ID" value="NZ_JABMKT010000020.1"/>
</dbReference>
<dbReference type="InterPro" id="IPR001851">
    <property type="entry name" value="ABC_transp_permease"/>
</dbReference>
<gene>
    <name evidence="7" type="ORF">HP397_04520</name>
</gene>
<evidence type="ECO:0000256" key="6">
    <source>
        <dbReference type="SAM" id="Phobius"/>
    </source>
</evidence>
<dbReference type="GO" id="GO:0022857">
    <property type="term" value="F:transmembrane transporter activity"/>
    <property type="evidence" value="ECO:0007669"/>
    <property type="project" value="InterPro"/>
</dbReference>
<keyword evidence="2" id="KW-1003">Cell membrane</keyword>
<feature type="transmembrane region" description="Helical" evidence="6">
    <location>
        <begin position="263"/>
        <end position="283"/>
    </location>
</feature>
<feature type="transmembrane region" description="Helical" evidence="6">
    <location>
        <begin position="6"/>
        <end position="30"/>
    </location>
</feature>
<organism evidence="7 8">
    <name type="scientific">Streptobacillus felis</name>
    <dbReference type="NCBI Taxonomy" id="1384509"/>
    <lineage>
        <taxon>Bacteria</taxon>
        <taxon>Fusobacteriati</taxon>
        <taxon>Fusobacteriota</taxon>
        <taxon>Fusobacteriia</taxon>
        <taxon>Fusobacteriales</taxon>
        <taxon>Leptotrichiaceae</taxon>
        <taxon>Streptobacillus</taxon>
    </lineage>
</organism>
<feature type="transmembrane region" description="Helical" evidence="6">
    <location>
        <begin position="338"/>
        <end position="355"/>
    </location>
</feature>
<evidence type="ECO:0000313" key="8">
    <source>
        <dbReference type="Proteomes" id="UP000526184"/>
    </source>
</evidence>
<comment type="caution">
    <text evidence="7">The sequence shown here is derived from an EMBL/GenBank/DDBJ whole genome shotgun (WGS) entry which is preliminary data.</text>
</comment>
<evidence type="ECO:0000256" key="2">
    <source>
        <dbReference type="ARBA" id="ARBA00022475"/>
    </source>
</evidence>
<feature type="transmembrane region" description="Helical" evidence="6">
    <location>
        <begin position="236"/>
        <end position="257"/>
    </location>
</feature>
<feature type="transmembrane region" description="Helical" evidence="6">
    <location>
        <begin position="161"/>
        <end position="182"/>
    </location>
</feature>
<keyword evidence="3 6" id="KW-0812">Transmembrane</keyword>
<proteinExistence type="predicted"/>
<feature type="transmembrane region" description="Helical" evidence="6">
    <location>
        <begin position="42"/>
        <end position="60"/>
    </location>
</feature>
<comment type="subcellular location">
    <subcellularLocation>
        <location evidence="1">Cell membrane</location>
        <topology evidence="1">Multi-pass membrane protein</topology>
    </subcellularLocation>
</comment>
<keyword evidence="4 6" id="KW-1133">Transmembrane helix</keyword>
<dbReference type="CDD" id="cd06574">
    <property type="entry name" value="TM_PBP1_branched-chain-AA_like"/>
    <property type="match status" value="1"/>
</dbReference>
<name>A0A7Z0PF63_9FUSO</name>
<dbReference type="PANTHER" id="PTHR32196">
    <property type="entry name" value="ABC TRANSPORTER PERMEASE PROTEIN YPHD-RELATED-RELATED"/>
    <property type="match status" value="1"/>
</dbReference>
<dbReference type="AlphaFoldDB" id="A0A7Z0PF63"/>
<dbReference type="Proteomes" id="UP000526184">
    <property type="component" value="Unassembled WGS sequence"/>
</dbReference>
<dbReference type="GO" id="GO:0005886">
    <property type="term" value="C:plasma membrane"/>
    <property type="evidence" value="ECO:0007669"/>
    <property type="project" value="UniProtKB-SubCell"/>
</dbReference>
<feature type="transmembrane region" description="Helical" evidence="6">
    <location>
        <begin position="188"/>
        <end position="206"/>
    </location>
</feature>
<sequence length="363" mass="40318">MNSLLIFLGLLPESIKFGLIYSIMVMGVYITYKILDFPDLTVDGSFTLGGFTFAATMLIFPNHPIIGLLVAAISGTLAGLVTGLLHVRYGINKLLSGIITMTALYSINARVLNKPNVFLENEQSWFFIISYEKYFSIFTVIAIVLLIIKFLYDRRIKPDKYVYKSLLIYILIYVFSIAYIYYTKDITMYLLLLIVFVVKLIMDYILTSKFGLILRALGDNEILVSNLGVSVDKVKIMGLMLSNLLVASSGALFAQYIKVVDLSSSVGTIIIGLASIIFGMGIIKRTRSINNISIVILGSIIYYIIINFALNSSSITDEIFYVLGFNSDIIQKLSVKPTDVKIITALFLAVILALGKKRGKSNA</sequence>
<keyword evidence="8" id="KW-1185">Reference proteome</keyword>
<reference evidence="7 8" key="1">
    <citation type="submission" date="2020-05" db="EMBL/GenBank/DDBJ databases">
        <title>Streptobacillus felis strain LHL191014123.</title>
        <authorList>
            <person name="Fawzy A."/>
            <person name="Rau J."/>
            <person name="Risse K."/>
            <person name="Schauerte N."/>
            <person name="Geiger C."/>
            <person name="Blom J."/>
            <person name="Imirzalioglu C."/>
            <person name="Falgenhauer J."/>
            <person name="Bach A."/>
            <person name="Herden C."/>
            <person name="Eisenberg T."/>
        </authorList>
    </citation>
    <scope>NUCLEOTIDE SEQUENCE [LARGE SCALE GENOMIC DNA]</scope>
    <source>
        <strain evidence="7 8">LHL191014123</strain>
    </source>
</reference>
<feature type="transmembrane region" description="Helical" evidence="6">
    <location>
        <begin position="94"/>
        <end position="113"/>
    </location>
</feature>
<feature type="transmembrane region" description="Helical" evidence="6">
    <location>
        <begin position="133"/>
        <end position="152"/>
    </location>
</feature>
<keyword evidence="5 6" id="KW-0472">Membrane</keyword>
<evidence type="ECO:0000256" key="5">
    <source>
        <dbReference type="ARBA" id="ARBA00023136"/>
    </source>
</evidence>
<evidence type="ECO:0000256" key="1">
    <source>
        <dbReference type="ARBA" id="ARBA00004651"/>
    </source>
</evidence>
<feature type="transmembrane region" description="Helical" evidence="6">
    <location>
        <begin position="290"/>
        <end position="310"/>
    </location>
</feature>